<keyword evidence="9" id="KW-1185">Reference proteome</keyword>
<evidence type="ECO:0000256" key="4">
    <source>
        <dbReference type="ARBA" id="ARBA00023143"/>
    </source>
</evidence>
<dbReference type="Proteomes" id="UP000192738">
    <property type="component" value="Unassembled WGS sequence"/>
</dbReference>
<dbReference type="InterPro" id="IPR040026">
    <property type="entry name" value="FliD"/>
</dbReference>
<dbReference type="OrthoDB" id="9776025at2"/>
<comment type="similarity">
    <text evidence="1 5">Belongs to the FliD family.</text>
</comment>
<evidence type="ECO:0000256" key="2">
    <source>
        <dbReference type="ARBA" id="ARBA00011255"/>
    </source>
</evidence>
<sequence length="499" mass="54053">MAIRTYGLSGSGMDVDQLVKDLMKAQRTRYDTLVQKKTQTEWKKADYNTMYTTINDFRNTVFNYKMSNTVSPKLTTSSDESVAKVTAIADAANISHSLVVTQLAEGVTLTSAGPDNTGTADDTITTGASKDTLANQFTGLSGTFKIKITNGTSSKEISIDTSQSIMQVVSDINSAGINVKANYDTTLDRFFLSTTNTGASTTLDFTGSDLAGLDFLEDNLKLDVNPANNKGQDAKLTLDGAMITQATNTFSISGLTYNLQGAGTTTIAVKPDNEKTIANVKAFVEAYNNTLSKINAELTEDRYKDYLPLTDDEKQAMSESQITAWEAKAKSGSLRRNSTLQDAVSKMRSAIYNPVAGLTGKYTSLSSLGITTGDYSENGKLYVNDTKLKEAIEADPDIINKMFTTTSDSTSGQGIAVRLYDTLKTTMDKIGTEAGYSAGISGDTESTLAKLIRDYDKQMTTLADRLDDMEESYYNKFNAMEIALSKLSQQSSWLTSQLG</sequence>
<keyword evidence="4 5" id="KW-0975">Bacterial flagellum</keyword>
<proteinExistence type="inferred from homology"/>
<evidence type="ECO:0000259" key="6">
    <source>
        <dbReference type="Pfam" id="PF02465"/>
    </source>
</evidence>
<evidence type="ECO:0000313" key="9">
    <source>
        <dbReference type="Proteomes" id="UP000192738"/>
    </source>
</evidence>
<keyword evidence="3" id="KW-0175">Coiled coil</keyword>
<protein>
    <recommendedName>
        <fullName evidence="5">Flagellar hook-associated protein 2</fullName>
        <shortName evidence="5">HAP2</shortName>
    </recommendedName>
    <alternativeName>
        <fullName evidence="5">Flagellar cap protein</fullName>
    </alternativeName>
</protein>
<accession>A0A1W1YUP0</accession>
<name>A0A1W1YUP0_9FIRM</name>
<keyword evidence="5" id="KW-0964">Secreted</keyword>
<organism evidence="8 9">
    <name type="scientific">Sporomusa malonica</name>
    <dbReference type="NCBI Taxonomy" id="112901"/>
    <lineage>
        <taxon>Bacteria</taxon>
        <taxon>Bacillati</taxon>
        <taxon>Bacillota</taxon>
        <taxon>Negativicutes</taxon>
        <taxon>Selenomonadales</taxon>
        <taxon>Sporomusaceae</taxon>
        <taxon>Sporomusa</taxon>
    </lineage>
</organism>
<evidence type="ECO:0000256" key="3">
    <source>
        <dbReference type="ARBA" id="ARBA00023054"/>
    </source>
</evidence>
<dbReference type="AlphaFoldDB" id="A0A1W1YUP0"/>
<dbReference type="GO" id="GO:0009421">
    <property type="term" value="C:bacterial-type flagellum filament cap"/>
    <property type="evidence" value="ECO:0007669"/>
    <property type="project" value="InterPro"/>
</dbReference>
<dbReference type="GO" id="GO:0007155">
    <property type="term" value="P:cell adhesion"/>
    <property type="evidence" value="ECO:0007669"/>
    <property type="project" value="InterPro"/>
</dbReference>
<dbReference type="GO" id="GO:0009424">
    <property type="term" value="C:bacterial-type flagellum hook"/>
    <property type="evidence" value="ECO:0007669"/>
    <property type="project" value="UniProtKB-UniRule"/>
</dbReference>
<dbReference type="InterPro" id="IPR010809">
    <property type="entry name" value="FliD_C"/>
</dbReference>
<dbReference type="InterPro" id="IPR003481">
    <property type="entry name" value="FliD_N"/>
</dbReference>
<evidence type="ECO:0000256" key="5">
    <source>
        <dbReference type="RuleBase" id="RU362066"/>
    </source>
</evidence>
<comment type="subunit">
    <text evidence="2 5">Homopentamer.</text>
</comment>
<dbReference type="Pfam" id="PF07195">
    <property type="entry name" value="FliD_C"/>
    <property type="match status" value="1"/>
</dbReference>
<keyword evidence="8" id="KW-0282">Flagellum</keyword>
<dbReference type="PANTHER" id="PTHR30288:SF0">
    <property type="entry name" value="FLAGELLAR HOOK-ASSOCIATED PROTEIN 2"/>
    <property type="match status" value="1"/>
</dbReference>
<evidence type="ECO:0000313" key="8">
    <source>
        <dbReference type="EMBL" id="SMC39864.1"/>
    </source>
</evidence>
<feature type="domain" description="Flagellar hook-associated protein 2 N-terminal" evidence="6">
    <location>
        <begin position="11"/>
        <end position="105"/>
    </location>
</feature>
<feature type="domain" description="Flagellar hook-associated protein 2 C-terminal" evidence="7">
    <location>
        <begin position="231"/>
        <end position="488"/>
    </location>
</feature>
<keyword evidence="8" id="KW-0966">Cell projection</keyword>
<evidence type="ECO:0000256" key="1">
    <source>
        <dbReference type="ARBA" id="ARBA00009764"/>
    </source>
</evidence>
<dbReference type="GO" id="GO:0071973">
    <property type="term" value="P:bacterial-type flagellum-dependent cell motility"/>
    <property type="evidence" value="ECO:0007669"/>
    <property type="project" value="TreeGrafter"/>
</dbReference>
<dbReference type="Pfam" id="PF02465">
    <property type="entry name" value="FliD_N"/>
    <property type="match status" value="1"/>
</dbReference>
<gene>
    <name evidence="8" type="ORF">SAMN04488500_102219</name>
</gene>
<dbReference type="GO" id="GO:0005576">
    <property type="term" value="C:extracellular region"/>
    <property type="evidence" value="ECO:0007669"/>
    <property type="project" value="UniProtKB-SubCell"/>
</dbReference>
<reference evidence="8 9" key="1">
    <citation type="submission" date="2017-04" db="EMBL/GenBank/DDBJ databases">
        <authorList>
            <person name="Afonso C.L."/>
            <person name="Miller P.J."/>
            <person name="Scott M.A."/>
            <person name="Spackman E."/>
            <person name="Goraichik I."/>
            <person name="Dimitrov K.M."/>
            <person name="Suarez D.L."/>
            <person name="Swayne D.E."/>
        </authorList>
    </citation>
    <scope>NUCLEOTIDE SEQUENCE [LARGE SCALE GENOMIC DNA]</scope>
    <source>
        <strain evidence="8 9">DSM 5090</strain>
    </source>
</reference>
<dbReference type="EMBL" id="FWXI01000002">
    <property type="protein sequence ID" value="SMC39864.1"/>
    <property type="molecule type" value="Genomic_DNA"/>
</dbReference>
<dbReference type="RefSeq" id="WP_084574124.1">
    <property type="nucleotide sequence ID" value="NZ_CP155572.1"/>
</dbReference>
<keyword evidence="8" id="KW-0969">Cilium</keyword>
<dbReference type="STRING" id="112901.SAMN04488500_102219"/>
<evidence type="ECO:0000259" key="7">
    <source>
        <dbReference type="Pfam" id="PF07195"/>
    </source>
</evidence>
<comment type="subcellular location">
    <subcellularLocation>
        <location evidence="5">Secreted</location>
    </subcellularLocation>
    <subcellularLocation>
        <location evidence="5">Bacterial flagellum</location>
    </subcellularLocation>
</comment>
<comment type="function">
    <text evidence="5">Required for morphogenesis and for the elongation of the flagellar filament by facilitating polymerization of the flagellin monomers at the tip of growing filament. Forms a capping structure, which prevents flagellin subunits (transported through the central channel of the flagellum) from leaking out without polymerization at the distal end.</text>
</comment>
<dbReference type="PANTHER" id="PTHR30288">
    <property type="entry name" value="FLAGELLAR CAP/ASSEMBLY PROTEIN FLID"/>
    <property type="match status" value="1"/>
</dbReference>